<dbReference type="OrthoDB" id="9780310at2"/>
<protein>
    <submittedName>
        <fullName evidence="1">Uncharacterized protein</fullName>
    </submittedName>
</protein>
<evidence type="ECO:0000313" key="2">
    <source>
        <dbReference type="Proteomes" id="UP000035287"/>
    </source>
</evidence>
<dbReference type="STRING" id="1348774.AB433_07230"/>
<dbReference type="EMBL" id="CP011770">
    <property type="protein sequence ID" value="AKM09823.1"/>
    <property type="molecule type" value="Genomic_DNA"/>
</dbReference>
<dbReference type="Pfam" id="PF01904">
    <property type="entry name" value="DUF72"/>
    <property type="match status" value="1"/>
</dbReference>
<gene>
    <name evidence="1" type="ORF">AB433_07230</name>
</gene>
<accession>A0A0G3XHE8</accession>
<dbReference type="PANTHER" id="PTHR30348:SF4">
    <property type="entry name" value="DUF72 DOMAIN-CONTAINING PROTEIN"/>
    <property type="match status" value="1"/>
</dbReference>
<dbReference type="AlphaFoldDB" id="A0A0G3XHE8"/>
<dbReference type="InterPro" id="IPR036520">
    <property type="entry name" value="UPF0759_sf"/>
</dbReference>
<reference evidence="1 2" key="1">
    <citation type="submission" date="2015-06" db="EMBL/GenBank/DDBJ databases">
        <authorList>
            <person name="Zeng Y."/>
            <person name="Huang Y."/>
        </authorList>
    </citation>
    <scope>NUCLEOTIDE SEQUENCE [LARGE SCALE GENOMIC DNA]</scope>
    <source>
        <strain evidence="1 2">PQ-2</strain>
    </source>
</reference>
<dbReference type="PANTHER" id="PTHR30348">
    <property type="entry name" value="UNCHARACTERIZED PROTEIN YECE"/>
    <property type="match status" value="1"/>
</dbReference>
<sequence length="247" mass="27667">MTIRTGIGGWTYAPWREAFYPDDLRQKDELSYAAGKLGAIEVNGTFYRLQKPETFANWRAQTPEGFAFALKGSRYIVTRKKLAQAGEAVDRFFAQGIAELGDRLGPILWQMPKSRAFDAVDMRAFFDLLPGKVDGLAVRHVIEVQNESFACAEFYNLARRCGIAIAYIEALEVPTIDERITDFRYARIKTMQSRLKRGLPRADLERLAEKALTWAEDGGDVFAFCINGAKERAPVAAMALAKRIATG</sequence>
<name>A0A0G3XHE8_9SPHN</name>
<evidence type="ECO:0000313" key="1">
    <source>
        <dbReference type="EMBL" id="AKM09823.1"/>
    </source>
</evidence>
<keyword evidence="2" id="KW-1185">Reference proteome</keyword>
<dbReference type="KEGG" id="cna:AB433_07230"/>
<dbReference type="Gene3D" id="3.20.20.410">
    <property type="entry name" value="Protein of unknown function UPF0759"/>
    <property type="match status" value="1"/>
</dbReference>
<dbReference type="Proteomes" id="UP000035287">
    <property type="component" value="Chromosome"/>
</dbReference>
<dbReference type="SUPFAM" id="SSF117396">
    <property type="entry name" value="TM1631-like"/>
    <property type="match status" value="1"/>
</dbReference>
<dbReference type="PATRIC" id="fig|1348774.3.peg.1511"/>
<proteinExistence type="predicted"/>
<dbReference type="InterPro" id="IPR002763">
    <property type="entry name" value="DUF72"/>
</dbReference>
<dbReference type="RefSeq" id="WP_047820507.1">
    <property type="nucleotide sequence ID" value="NZ_CP011770.1"/>
</dbReference>
<organism evidence="1 2">
    <name type="scientific">Croceicoccus naphthovorans</name>
    <dbReference type="NCBI Taxonomy" id="1348774"/>
    <lineage>
        <taxon>Bacteria</taxon>
        <taxon>Pseudomonadati</taxon>
        <taxon>Pseudomonadota</taxon>
        <taxon>Alphaproteobacteria</taxon>
        <taxon>Sphingomonadales</taxon>
        <taxon>Erythrobacteraceae</taxon>
        <taxon>Croceicoccus</taxon>
    </lineage>
</organism>